<proteinExistence type="predicted"/>
<feature type="region of interest" description="Disordered" evidence="1">
    <location>
        <begin position="81"/>
        <end position="111"/>
    </location>
</feature>
<name>A0ABW4SYG6_9ACTN</name>
<gene>
    <name evidence="3" type="ORF">ACFSKW_24740</name>
</gene>
<evidence type="ECO:0000313" key="4">
    <source>
        <dbReference type="Proteomes" id="UP001597368"/>
    </source>
</evidence>
<evidence type="ECO:0000256" key="1">
    <source>
        <dbReference type="SAM" id="MobiDB-lite"/>
    </source>
</evidence>
<evidence type="ECO:0000256" key="2">
    <source>
        <dbReference type="SAM" id="SignalP"/>
    </source>
</evidence>
<evidence type="ECO:0000313" key="3">
    <source>
        <dbReference type="EMBL" id="MFD1934685.1"/>
    </source>
</evidence>
<keyword evidence="4" id="KW-1185">Reference proteome</keyword>
<protein>
    <recommendedName>
        <fullName evidence="5">Secreted protein</fullName>
    </recommendedName>
</protein>
<dbReference type="PROSITE" id="PS51257">
    <property type="entry name" value="PROKAR_LIPOPROTEIN"/>
    <property type="match status" value="1"/>
</dbReference>
<feature type="signal peptide" evidence="2">
    <location>
        <begin position="1"/>
        <end position="18"/>
    </location>
</feature>
<keyword evidence="2" id="KW-0732">Signal</keyword>
<sequence length="182" mass="18633">MRIRTGFVLGLLLTLSMAGCGQSDSGAQVATAGTAAATASATAARSDTGGLAFAQCMREHGVDIPDPQDNGRVEIRLPQGVDPQKAQAATEQCRRHLPNGGEAAKADPQAVEQQRAFAQCMRDNGVERFPDPDASGGFQIGPEGGVDPNDPKVQAAQQECAKLRPAPPSGGPSDAPTIGSDG</sequence>
<comment type="caution">
    <text evidence="3">The sequence shown here is derived from an EMBL/GenBank/DDBJ whole genome shotgun (WGS) entry which is preliminary data.</text>
</comment>
<feature type="chain" id="PRO_5046243924" description="Secreted protein" evidence="2">
    <location>
        <begin position="19"/>
        <end position="182"/>
    </location>
</feature>
<dbReference type="Proteomes" id="UP001597368">
    <property type="component" value="Unassembled WGS sequence"/>
</dbReference>
<accession>A0ABW4SYG6</accession>
<organism evidence="3 4">
    <name type="scientific">Nonomuraea mangrovi</name>
    <dbReference type="NCBI Taxonomy" id="2316207"/>
    <lineage>
        <taxon>Bacteria</taxon>
        <taxon>Bacillati</taxon>
        <taxon>Actinomycetota</taxon>
        <taxon>Actinomycetes</taxon>
        <taxon>Streptosporangiales</taxon>
        <taxon>Streptosporangiaceae</taxon>
        <taxon>Nonomuraea</taxon>
    </lineage>
</organism>
<feature type="region of interest" description="Disordered" evidence="1">
    <location>
        <begin position="123"/>
        <end position="182"/>
    </location>
</feature>
<evidence type="ECO:0008006" key="5">
    <source>
        <dbReference type="Google" id="ProtNLM"/>
    </source>
</evidence>
<reference evidence="4" key="1">
    <citation type="journal article" date="2019" name="Int. J. Syst. Evol. Microbiol.">
        <title>The Global Catalogue of Microorganisms (GCM) 10K type strain sequencing project: providing services to taxonomists for standard genome sequencing and annotation.</title>
        <authorList>
            <consortium name="The Broad Institute Genomics Platform"/>
            <consortium name="The Broad Institute Genome Sequencing Center for Infectious Disease"/>
            <person name="Wu L."/>
            <person name="Ma J."/>
        </authorList>
    </citation>
    <scope>NUCLEOTIDE SEQUENCE [LARGE SCALE GENOMIC DNA]</scope>
    <source>
        <strain evidence="4">ICMP 6774ER</strain>
    </source>
</reference>
<dbReference type="EMBL" id="JBHUFV010000035">
    <property type="protein sequence ID" value="MFD1934685.1"/>
    <property type="molecule type" value="Genomic_DNA"/>
</dbReference>
<dbReference type="RefSeq" id="WP_379574774.1">
    <property type="nucleotide sequence ID" value="NZ_JBHUFV010000035.1"/>
</dbReference>